<dbReference type="SUPFAM" id="SSF52047">
    <property type="entry name" value="RNI-like"/>
    <property type="match status" value="1"/>
</dbReference>
<proteinExistence type="predicted"/>
<name>A0A2J6RFP2_HYAVF</name>
<feature type="region of interest" description="Disordered" evidence="1">
    <location>
        <begin position="438"/>
        <end position="492"/>
    </location>
</feature>
<evidence type="ECO:0000256" key="1">
    <source>
        <dbReference type="SAM" id="MobiDB-lite"/>
    </source>
</evidence>
<gene>
    <name evidence="2" type="ORF">L207DRAFT_463571</name>
</gene>
<evidence type="ECO:0000313" key="3">
    <source>
        <dbReference type="Proteomes" id="UP000235786"/>
    </source>
</evidence>
<keyword evidence="3" id="KW-1185">Reference proteome</keyword>
<organism evidence="2 3">
    <name type="scientific">Hyaloscypha variabilis (strain UAMH 11265 / GT02V1 / F)</name>
    <name type="common">Meliniomyces variabilis</name>
    <dbReference type="NCBI Taxonomy" id="1149755"/>
    <lineage>
        <taxon>Eukaryota</taxon>
        <taxon>Fungi</taxon>
        <taxon>Dikarya</taxon>
        <taxon>Ascomycota</taxon>
        <taxon>Pezizomycotina</taxon>
        <taxon>Leotiomycetes</taxon>
        <taxon>Helotiales</taxon>
        <taxon>Hyaloscyphaceae</taxon>
        <taxon>Hyaloscypha</taxon>
        <taxon>Hyaloscypha variabilis</taxon>
    </lineage>
</organism>
<dbReference type="Gene3D" id="3.80.10.10">
    <property type="entry name" value="Ribonuclease Inhibitor"/>
    <property type="match status" value="1"/>
</dbReference>
<reference evidence="2 3" key="1">
    <citation type="submission" date="2016-04" db="EMBL/GenBank/DDBJ databases">
        <title>A degradative enzymes factory behind the ericoid mycorrhizal symbiosis.</title>
        <authorList>
            <consortium name="DOE Joint Genome Institute"/>
            <person name="Martino E."/>
            <person name="Morin E."/>
            <person name="Grelet G."/>
            <person name="Kuo A."/>
            <person name="Kohler A."/>
            <person name="Daghino S."/>
            <person name="Barry K."/>
            <person name="Choi C."/>
            <person name="Cichocki N."/>
            <person name="Clum A."/>
            <person name="Copeland A."/>
            <person name="Hainaut M."/>
            <person name="Haridas S."/>
            <person name="Labutti K."/>
            <person name="Lindquist E."/>
            <person name="Lipzen A."/>
            <person name="Khouja H.-R."/>
            <person name="Murat C."/>
            <person name="Ohm R."/>
            <person name="Olson A."/>
            <person name="Spatafora J."/>
            <person name="Veneault-Fourrey C."/>
            <person name="Henrissat B."/>
            <person name="Grigoriev I."/>
            <person name="Martin F."/>
            <person name="Perotto S."/>
        </authorList>
    </citation>
    <scope>NUCLEOTIDE SEQUENCE [LARGE SCALE GENOMIC DNA]</scope>
    <source>
        <strain evidence="2 3">F</strain>
    </source>
</reference>
<dbReference type="Proteomes" id="UP000235786">
    <property type="component" value="Unassembled WGS sequence"/>
</dbReference>
<evidence type="ECO:0000313" key="2">
    <source>
        <dbReference type="EMBL" id="PMD37293.1"/>
    </source>
</evidence>
<dbReference type="InterPro" id="IPR032675">
    <property type="entry name" value="LRR_dom_sf"/>
</dbReference>
<dbReference type="Gene3D" id="1.20.1280.50">
    <property type="match status" value="1"/>
</dbReference>
<dbReference type="SUPFAM" id="SSF81383">
    <property type="entry name" value="F-box domain"/>
    <property type="match status" value="1"/>
</dbReference>
<dbReference type="STRING" id="1149755.A0A2J6RFP2"/>
<feature type="compositionally biased region" description="Low complexity" evidence="1">
    <location>
        <begin position="459"/>
        <end position="492"/>
    </location>
</feature>
<feature type="compositionally biased region" description="Polar residues" evidence="1">
    <location>
        <begin position="445"/>
        <end position="458"/>
    </location>
</feature>
<feature type="region of interest" description="Disordered" evidence="1">
    <location>
        <begin position="565"/>
        <end position="593"/>
    </location>
</feature>
<dbReference type="InterPro" id="IPR036047">
    <property type="entry name" value="F-box-like_dom_sf"/>
</dbReference>
<sequence length="593" mass="66106">MKWFKRKKSRTFEPIEVPPGNRSLAPPHGTPPVSAQLLAKLPGPLLERIFSFVCPHTQDETYESCEQSALEVGDTCMLCDLRDLAHCAQVSRKWRVHATKLLYHSIRIDAVHYCDLEDVLAERRKRRSHFNRNAEPEDTAQARLKLLSRTLGEDQGGFALKVQFLKTPYMTRETCKPDLARTVHVTPNLRYVDLPEGLFTDDPSCNTLKQEAQRRCPDLRKMCYMGGAERSLEMLMNGNIWTNLEVLELSKLNMDPTILRSVLGSLPHLRALKITDMKAFDDDLFRPSERLPPWPPLTELIFENTPNLTAEGLVAYLFRSDIQESLTTLSLTTTGVHPSTLHQILAVAPALQHLSITESVSTSFPANRNVQPLNSASLKIFHYEITSVTSANTYASVIASYYDYLRSSLLSGGLPRLNELYVRDSDFADSLIDLTLPPPPFGHSPSASQDRNPFHNQTSRPLSSNNPFLSPSPNSPQSLSPRSPHSPLTPLGLPSSLSVYSKGIEEMEWNFSRVQPPTLPGRRGSATAPRPVSSYGLENLRAWKDERGNVRKSVVVGNGFGGYLAVPVDDGGRPSSSAGEKGKKRGSSYDMFR</sequence>
<dbReference type="OrthoDB" id="5405297at2759"/>
<protein>
    <submittedName>
        <fullName evidence="2">Uncharacterized protein</fullName>
    </submittedName>
</protein>
<dbReference type="EMBL" id="KZ613949">
    <property type="protein sequence ID" value="PMD37293.1"/>
    <property type="molecule type" value="Genomic_DNA"/>
</dbReference>
<accession>A0A2J6RFP2</accession>
<dbReference type="AlphaFoldDB" id="A0A2J6RFP2"/>